<dbReference type="Proteomes" id="UP000233556">
    <property type="component" value="Unassembled WGS sequence"/>
</dbReference>
<protein>
    <submittedName>
        <fullName evidence="2">Uncharacterized protein</fullName>
    </submittedName>
</protein>
<evidence type="ECO:0000313" key="3">
    <source>
        <dbReference type="Proteomes" id="UP000233556"/>
    </source>
</evidence>
<accession>A0A2I0UED8</accession>
<dbReference type="EMBL" id="KZ505827">
    <property type="protein sequence ID" value="PKU44426.1"/>
    <property type="molecule type" value="Genomic_DNA"/>
</dbReference>
<reference evidence="3" key="2">
    <citation type="submission" date="2017-12" db="EMBL/GenBank/DDBJ databases">
        <title>Genome sequence of the Bar-tailed Godwit (Limosa lapponica baueri).</title>
        <authorList>
            <person name="Lima N.C.B."/>
            <person name="Parody-Merino A.M."/>
            <person name="Battley P.F."/>
            <person name="Fidler A.E."/>
            <person name="Prosdocimi F."/>
        </authorList>
    </citation>
    <scope>NUCLEOTIDE SEQUENCE [LARGE SCALE GENOMIC DNA]</scope>
</reference>
<proteinExistence type="predicted"/>
<dbReference type="AlphaFoldDB" id="A0A2I0UED8"/>
<evidence type="ECO:0000256" key="1">
    <source>
        <dbReference type="SAM" id="MobiDB-lite"/>
    </source>
</evidence>
<reference evidence="3" key="1">
    <citation type="submission" date="2017-11" db="EMBL/GenBank/DDBJ databases">
        <authorList>
            <person name="Lima N.C."/>
            <person name="Parody-Merino A.M."/>
            <person name="Battley P.F."/>
            <person name="Fidler A.E."/>
            <person name="Prosdocimi F."/>
        </authorList>
    </citation>
    <scope>NUCLEOTIDE SEQUENCE [LARGE SCALE GENOMIC DNA]</scope>
</reference>
<feature type="compositionally biased region" description="Basic and acidic residues" evidence="1">
    <location>
        <begin position="89"/>
        <end position="107"/>
    </location>
</feature>
<evidence type="ECO:0000313" key="2">
    <source>
        <dbReference type="EMBL" id="PKU44426.1"/>
    </source>
</evidence>
<organism evidence="2 3">
    <name type="scientific">Limosa lapponica baueri</name>
    <dbReference type="NCBI Taxonomy" id="1758121"/>
    <lineage>
        <taxon>Eukaryota</taxon>
        <taxon>Metazoa</taxon>
        <taxon>Chordata</taxon>
        <taxon>Craniata</taxon>
        <taxon>Vertebrata</taxon>
        <taxon>Euteleostomi</taxon>
        <taxon>Archelosauria</taxon>
        <taxon>Archosauria</taxon>
        <taxon>Dinosauria</taxon>
        <taxon>Saurischia</taxon>
        <taxon>Theropoda</taxon>
        <taxon>Coelurosauria</taxon>
        <taxon>Aves</taxon>
        <taxon>Neognathae</taxon>
        <taxon>Neoaves</taxon>
        <taxon>Charadriiformes</taxon>
        <taxon>Scolopacidae</taxon>
        <taxon>Limosa</taxon>
    </lineage>
</organism>
<name>A0A2I0UED8_LIMLA</name>
<feature type="region of interest" description="Disordered" evidence="1">
    <location>
        <begin position="83"/>
        <end position="115"/>
    </location>
</feature>
<keyword evidence="3" id="KW-1185">Reference proteome</keyword>
<sequence>MVWGKSRCQYRLRDEGIESSPEEKDLVVLVDEKLNISQQRVLAAQKANHTLGCIKTIVTSRLQDVNLAPLLCSGETPPGVLHPALNSSEQERHGPVRVGLEEGHKNDQTYGTPLL</sequence>
<gene>
    <name evidence="2" type="ORF">llap_5258</name>
</gene>